<accession>A0A2N9XS11</accession>
<gene>
    <name evidence="2" type="ORF">BHC48_03765</name>
</gene>
<evidence type="ECO:0000313" key="2">
    <source>
        <dbReference type="EMBL" id="PIT51417.1"/>
    </source>
</evidence>
<protein>
    <submittedName>
        <fullName evidence="2">Uncharacterized protein</fullName>
    </submittedName>
</protein>
<dbReference type="AlphaFoldDB" id="A0A2N9XS11"/>
<evidence type="ECO:0000256" key="1">
    <source>
        <dbReference type="SAM" id="MobiDB-lite"/>
    </source>
</evidence>
<name>A0A2N9XS11_9NEIS</name>
<feature type="region of interest" description="Disordered" evidence="1">
    <location>
        <begin position="296"/>
        <end position="383"/>
    </location>
</feature>
<feature type="compositionally biased region" description="Low complexity" evidence="1">
    <location>
        <begin position="312"/>
        <end position="324"/>
    </location>
</feature>
<reference evidence="2 3" key="1">
    <citation type="journal article" date="2017" name="MBio">
        <title>Type VI secretion-mediated competition in the bee gut microbiome.</title>
        <authorList>
            <person name="Steele M.I."/>
            <person name="Kwong W.K."/>
            <person name="Powell J.E."/>
            <person name="Whiteley M."/>
            <person name="Moran N.A."/>
        </authorList>
    </citation>
    <scope>NUCLEOTIDE SEQUENCE [LARGE SCALE GENOMIC DNA]</scope>
    <source>
        <strain evidence="2 3">Occ4-2</strain>
    </source>
</reference>
<organism evidence="2 3">
    <name type="scientific">Snodgrassella alvi</name>
    <dbReference type="NCBI Taxonomy" id="1196083"/>
    <lineage>
        <taxon>Bacteria</taxon>
        <taxon>Pseudomonadati</taxon>
        <taxon>Pseudomonadota</taxon>
        <taxon>Betaproteobacteria</taxon>
        <taxon>Neisseriales</taxon>
        <taxon>Neisseriaceae</taxon>
        <taxon>Snodgrassella</taxon>
    </lineage>
</organism>
<evidence type="ECO:0000313" key="3">
    <source>
        <dbReference type="Proteomes" id="UP000231484"/>
    </source>
</evidence>
<comment type="caution">
    <text evidence="2">The sequence shown here is derived from an EMBL/GenBank/DDBJ whole genome shotgun (WGS) entry which is preliminary data.</text>
</comment>
<sequence length="383" mass="42276">MPVNYKGNNPMSILLKIYAHNGALYYRPLKIITPEPVNYFPFTAAQYDTNNIWTDQISGRSLTGSENHIATGVYRIKNFDDGLLLNSYRTDTEIPLLRNYDYTLPAALLYGCALTIRIKPGQFEDYPMALCVLYGENGEYNRNEKLVIAIEQRQLVVFYCAKGESNPERIETGVSLNPQHQWTSIGLNFHNNKGYGLASVYISNYLMSLNIMRLKQFSGIYLFGFVSGDEEQYEDKVIATFNGAIAHAKLFNTPLIQAEFKAILDSYDDSINNGVVFTQFEHKTELMEMFLDVKNNEEDDKDNNPPPPPPDGNTGSNGNTGNSGTRPPLQPPGGNTGIIETNPPPPDGNIGNGEQLPPNQPPSGNTGASGTRPPLQPPGGSKG</sequence>
<dbReference type="EMBL" id="MEIQ01000028">
    <property type="protein sequence ID" value="PIT51417.1"/>
    <property type="molecule type" value="Genomic_DNA"/>
</dbReference>
<proteinExistence type="predicted"/>
<dbReference type="Proteomes" id="UP000231484">
    <property type="component" value="Unassembled WGS sequence"/>
</dbReference>